<name>A0A6P6MH01_CARAU</name>
<protein>
    <submittedName>
        <fullName evidence="2">Uncharacterized protein LOC113067464</fullName>
    </submittedName>
</protein>
<proteinExistence type="predicted"/>
<dbReference type="GeneID" id="113067464"/>
<gene>
    <name evidence="2" type="primary">LOC113067464</name>
</gene>
<sequence length="212" mass="23251">MLPPSVRPVTGISSTHQVLSFAPGKILAVSASIQGCAPVTSCTNLSLTMFSLMRCQVTRQVMTVAHLLKCPLSNLAGPLQIPEPMMVMPSSPSSLPTREPQAHSSTQVLYASSEEAQAEIQTPFPEGYTQGQFVLIKYEGKPYVGQIVAVSMEGLQVNCMKQRGDKNGFVWPNRRDCIYYQDQEVVCGLSQPQQGSRFATLSKFDWLMYNGV</sequence>
<dbReference type="RefSeq" id="XP_026095672.1">
    <property type="nucleotide sequence ID" value="XM_026239887.1"/>
</dbReference>
<reference evidence="2" key="1">
    <citation type="submission" date="2025-08" db="UniProtKB">
        <authorList>
            <consortium name="RefSeq"/>
        </authorList>
    </citation>
    <scope>IDENTIFICATION</scope>
    <source>
        <strain evidence="2">Wakin</strain>
        <tissue evidence="2">Muscle</tissue>
    </source>
</reference>
<dbReference type="AlphaFoldDB" id="A0A6P6MH01"/>
<evidence type="ECO:0000313" key="2">
    <source>
        <dbReference type="RefSeq" id="XP_026095672.1"/>
    </source>
</evidence>
<dbReference type="Proteomes" id="UP000515129">
    <property type="component" value="Linkage group LG28B"/>
</dbReference>
<keyword evidence="1" id="KW-1185">Reference proteome</keyword>
<dbReference type="KEGG" id="caua:113067464"/>
<dbReference type="OrthoDB" id="8945351at2759"/>
<organism evidence="1 2">
    <name type="scientific">Carassius auratus</name>
    <name type="common">Goldfish</name>
    <dbReference type="NCBI Taxonomy" id="7957"/>
    <lineage>
        <taxon>Eukaryota</taxon>
        <taxon>Metazoa</taxon>
        <taxon>Chordata</taxon>
        <taxon>Craniata</taxon>
        <taxon>Vertebrata</taxon>
        <taxon>Euteleostomi</taxon>
        <taxon>Actinopterygii</taxon>
        <taxon>Neopterygii</taxon>
        <taxon>Teleostei</taxon>
        <taxon>Ostariophysi</taxon>
        <taxon>Cypriniformes</taxon>
        <taxon>Cyprinidae</taxon>
        <taxon>Cyprininae</taxon>
        <taxon>Carassius</taxon>
    </lineage>
</organism>
<accession>A0A6P6MH01</accession>
<evidence type="ECO:0000313" key="1">
    <source>
        <dbReference type="Proteomes" id="UP000515129"/>
    </source>
</evidence>